<dbReference type="InterPro" id="IPR002227">
    <property type="entry name" value="Tyrosinase_Cu-bd"/>
</dbReference>
<feature type="region of interest" description="Disordered" evidence="8">
    <location>
        <begin position="244"/>
        <end position="281"/>
    </location>
</feature>
<dbReference type="PANTHER" id="PTHR11474:SF126">
    <property type="entry name" value="TYROSINASE-LIKE PROTEIN TYR-1-RELATED"/>
    <property type="match status" value="1"/>
</dbReference>
<evidence type="ECO:0000256" key="2">
    <source>
        <dbReference type="ARBA" id="ARBA00009928"/>
    </source>
</evidence>
<keyword evidence="4 9" id="KW-0732">Signal</keyword>
<organism evidence="11 12">
    <name type="scientific">Larimichthys crocea</name>
    <name type="common">Large yellow croaker</name>
    <name type="synonym">Pseudosciaena crocea</name>
    <dbReference type="NCBI Taxonomy" id="215358"/>
    <lineage>
        <taxon>Eukaryota</taxon>
        <taxon>Metazoa</taxon>
        <taxon>Chordata</taxon>
        <taxon>Craniata</taxon>
        <taxon>Vertebrata</taxon>
        <taxon>Euteleostomi</taxon>
        <taxon>Actinopterygii</taxon>
        <taxon>Neopterygii</taxon>
        <taxon>Teleostei</taxon>
        <taxon>Neoteleostei</taxon>
        <taxon>Acanthomorphata</taxon>
        <taxon>Eupercaria</taxon>
        <taxon>Sciaenidae</taxon>
        <taxon>Larimichthys</taxon>
    </lineage>
</organism>
<protein>
    <submittedName>
        <fullName evidence="11">Kielin/chordin-like protein Cysteine-rich motor neuron 2 protein</fullName>
    </submittedName>
</protein>
<evidence type="ECO:0000313" key="11">
    <source>
        <dbReference type="EMBL" id="KAE8296361.1"/>
    </source>
</evidence>
<feature type="compositionally biased region" description="Basic residues" evidence="8">
    <location>
        <begin position="267"/>
        <end position="276"/>
    </location>
</feature>
<evidence type="ECO:0000256" key="7">
    <source>
        <dbReference type="ARBA" id="ARBA00023101"/>
    </source>
</evidence>
<dbReference type="SUPFAM" id="SSF49899">
    <property type="entry name" value="Concanavalin A-like lectins/glucanases"/>
    <property type="match status" value="1"/>
</dbReference>
<comment type="caution">
    <text evidence="11">The sequence shown here is derived from an EMBL/GenBank/DDBJ whole genome shotgun (WGS) entry which is preliminary data.</text>
</comment>
<dbReference type="InterPro" id="IPR050316">
    <property type="entry name" value="Tyrosinase/Hemocyanin"/>
</dbReference>
<keyword evidence="12" id="KW-1185">Reference proteome</keyword>
<evidence type="ECO:0000256" key="8">
    <source>
        <dbReference type="SAM" id="MobiDB-lite"/>
    </source>
</evidence>
<gene>
    <name evidence="11" type="ORF">D5F01_LYC05115</name>
</gene>
<dbReference type="GO" id="GO:0042438">
    <property type="term" value="P:melanin biosynthetic process"/>
    <property type="evidence" value="ECO:0007669"/>
    <property type="project" value="UniProtKB-KW"/>
</dbReference>
<dbReference type="InterPro" id="IPR013320">
    <property type="entry name" value="ConA-like_dom_sf"/>
</dbReference>
<dbReference type="SMART" id="SM00210">
    <property type="entry name" value="TSPN"/>
    <property type="match status" value="1"/>
</dbReference>
<dbReference type="AlphaFoldDB" id="A0A6G0IYJ3"/>
<keyword evidence="5" id="KW-0677">Repeat</keyword>
<evidence type="ECO:0000256" key="5">
    <source>
        <dbReference type="ARBA" id="ARBA00022737"/>
    </source>
</evidence>
<keyword evidence="6" id="KW-0186">Copper</keyword>
<evidence type="ECO:0000256" key="6">
    <source>
        <dbReference type="ARBA" id="ARBA00023008"/>
    </source>
</evidence>
<evidence type="ECO:0000256" key="9">
    <source>
        <dbReference type="SAM" id="SignalP"/>
    </source>
</evidence>
<keyword evidence="7" id="KW-0470">Melanin biosynthesis</keyword>
<dbReference type="Pfam" id="PF00264">
    <property type="entry name" value="Tyrosinase"/>
    <property type="match status" value="1"/>
</dbReference>
<dbReference type="GO" id="GO:0016491">
    <property type="term" value="F:oxidoreductase activity"/>
    <property type="evidence" value="ECO:0007669"/>
    <property type="project" value="InterPro"/>
</dbReference>
<evidence type="ECO:0000313" key="12">
    <source>
        <dbReference type="Proteomes" id="UP000424527"/>
    </source>
</evidence>
<dbReference type="InterPro" id="IPR048287">
    <property type="entry name" value="TSPN-like_N"/>
</dbReference>
<dbReference type="Proteomes" id="UP000424527">
    <property type="component" value="Unassembled WGS sequence"/>
</dbReference>
<dbReference type="SUPFAM" id="SSF48056">
    <property type="entry name" value="Di-copper centre-containing domain"/>
    <property type="match status" value="1"/>
</dbReference>
<dbReference type="InterPro" id="IPR008922">
    <property type="entry name" value="Di-copper_centre_dom_sf"/>
</dbReference>
<dbReference type="SUPFAM" id="SSF57603">
    <property type="entry name" value="FnI-like domain"/>
    <property type="match status" value="1"/>
</dbReference>
<accession>A0A6G0IYJ3</accession>
<sequence>MESGILRTLMLMLEIHLLWVFALSVQGLSGPNHENVIDLLAALNMSQHISGVSRVQSPGSVMYKIRPRAPYLTLPREYSHFLNSNFEGGMGVHLLAQQASGTSATLFSLSSMSSPIIQIISSTHNNSLRLDYQTGGGLQGLSSFHFSRRNPFSRDEWVQLAVSLKADGLAFFVDCQEAVVLPIKREERINLKFPQDAVVTLASTPGRKDSKFSGYLKTAELSMKAYLRRPWLCDNITDLPASQYTDTYSSDSRTDSSRMFQQDASHSKPHSSHRSAHQTNHYPQDVQSDQLQRGVLLGPPGSPQGVKSVSQAQKDDRLKKLEKRLEELALMLDMVKTQNADLQSRVQYLEGCECVRQRCVWEGREVEDGQRWQTHLNTVCTCTSGKVTCQSDIKECQTLVKEQAGEAQVMSFSPGVKCSDVNCGGGYGCFFQHKFWRYREMFMQGSEQSIDTHNARDNCVCRHMTQRKEIRDLTMRERRLIHQAIKKLYARPAVWKDFALLRAEFSPLAGDHAFFLPWHRYLLRLVERELQSMSSCKLALPYFEWTVDSGSMKSSAAWQAGLFGGDGEPTSGCVPHPPFQGLTSRFHWSPCLRRSFNSSVWLPDAVTLQKTLNQADFQMFSQSLQTFSGLFRLWVGGHMASPLASYDPLYLSHMAFMDKLWTQWQEKHQHGSKRQTLRNDRAQSSAPYLDRLRHVKMKPFDVTPDDVISSKHQMCVVYVPITIGAPCNITSLQKHPQGGQKYQKRNSHSSFVIGGFDQHGYDRDGYDRSGWDRYGYGKDGFNRDFFDRDGYDVSGFNRYGFNRSNVSWFGMREDGGFENEKRNELEKEKSDNKRHRVKIMSKLFSDKGYSIYGFNPFGLDRGGFDAFGFRTDGYDKDRCNWFFNGPHYLRFYFHTQQQLMSSNNQALKRITRTCPPVTSLPHHWAIQDWMTIDPDKSRALDGQLEQEWMGQIKTESDDTVMEATQNRSNTWLPITPDHRPVAMVTPRLSVIRTIAVPVSQSGGIQLLETM</sequence>
<reference evidence="11 12" key="1">
    <citation type="submission" date="2019-07" db="EMBL/GenBank/DDBJ databases">
        <title>Chromosome genome assembly for large yellow croaker.</title>
        <authorList>
            <person name="Xiao S."/>
        </authorList>
    </citation>
    <scope>NUCLEOTIDE SEQUENCE [LARGE SCALE GENOMIC DNA]</scope>
    <source>
        <strain evidence="11">JMULYC20181020</strain>
        <tissue evidence="11">Muscle</tissue>
    </source>
</reference>
<proteinExistence type="inferred from homology"/>
<dbReference type="Gene3D" id="2.10.70.10">
    <property type="entry name" value="Complement Module, domain 1"/>
    <property type="match status" value="1"/>
</dbReference>
<dbReference type="Gene3D" id="1.10.1280.10">
    <property type="entry name" value="Di-copper center containing domain from catechol oxidase"/>
    <property type="match status" value="1"/>
</dbReference>
<keyword evidence="3" id="KW-0479">Metal-binding</keyword>
<name>A0A6G0IYJ3_LARCR</name>
<feature type="region of interest" description="Disordered" evidence="8">
    <location>
        <begin position="293"/>
        <end position="315"/>
    </location>
</feature>
<dbReference type="PRINTS" id="PR00092">
    <property type="entry name" value="TYROSINASE"/>
</dbReference>
<evidence type="ECO:0000256" key="4">
    <source>
        <dbReference type="ARBA" id="ARBA00022729"/>
    </source>
</evidence>
<feature type="signal peptide" evidence="9">
    <location>
        <begin position="1"/>
        <end position="27"/>
    </location>
</feature>
<feature type="chain" id="PRO_5026120917" evidence="9">
    <location>
        <begin position="28"/>
        <end position="1010"/>
    </location>
</feature>
<dbReference type="GO" id="GO:0046872">
    <property type="term" value="F:metal ion binding"/>
    <property type="evidence" value="ECO:0007669"/>
    <property type="project" value="UniProtKB-KW"/>
</dbReference>
<comment type="similarity">
    <text evidence="2">Belongs to the tyrosinase family.</text>
</comment>
<evidence type="ECO:0000256" key="3">
    <source>
        <dbReference type="ARBA" id="ARBA00022723"/>
    </source>
</evidence>
<feature type="domain" description="Thrombospondin-like N-terminal" evidence="10">
    <location>
        <begin position="36"/>
        <end position="225"/>
    </location>
</feature>
<comment type="subcellular location">
    <subcellularLocation>
        <location evidence="1">Melanosome membrane</location>
        <topology evidence="1">Single-pass type I membrane protein</topology>
    </subcellularLocation>
</comment>
<dbReference type="GO" id="GO:0033162">
    <property type="term" value="C:melanosome membrane"/>
    <property type="evidence" value="ECO:0007669"/>
    <property type="project" value="UniProtKB-SubCell"/>
</dbReference>
<dbReference type="Gene3D" id="2.60.120.200">
    <property type="match status" value="1"/>
</dbReference>
<evidence type="ECO:0000259" key="10">
    <source>
        <dbReference type="SMART" id="SM00210"/>
    </source>
</evidence>
<dbReference type="EMBL" id="REGW02000005">
    <property type="protein sequence ID" value="KAE8296361.1"/>
    <property type="molecule type" value="Genomic_DNA"/>
</dbReference>
<evidence type="ECO:0000256" key="1">
    <source>
        <dbReference type="ARBA" id="ARBA00004573"/>
    </source>
</evidence>
<dbReference type="PANTHER" id="PTHR11474">
    <property type="entry name" value="TYROSINASE FAMILY MEMBER"/>
    <property type="match status" value="1"/>
</dbReference>